<feature type="region of interest" description="Disordered" evidence="1">
    <location>
        <begin position="58"/>
        <end position="133"/>
    </location>
</feature>
<dbReference type="CDD" id="cd21437">
    <property type="entry name" value="zf-HIT_ZNHIT1_like"/>
    <property type="match status" value="1"/>
</dbReference>
<keyword evidence="3" id="KW-1185">Reference proteome</keyword>
<dbReference type="Proteomes" id="UP000051952">
    <property type="component" value="Unassembled WGS sequence"/>
</dbReference>
<protein>
    <recommendedName>
        <fullName evidence="4">HIT-type domain-containing protein</fullName>
    </recommendedName>
</protein>
<evidence type="ECO:0000256" key="1">
    <source>
        <dbReference type="SAM" id="MobiDB-lite"/>
    </source>
</evidence>
<feature type="compositionally biased region" description="Basic and acidic residues" evidence="1">
    <location>
        <begin position="172"/>
        <end position="182"/>
    </location>
</feature>
<feature type="compositionally biased region" description="Gly residues" evidence="1">
    <location>
        <begin position="117"/>
        <end position="130"/>
    </location>
</feature>
<proteinExistence type="predicted"/>
<reference evidence="3" key="1">
    <citation type="submission" date="2015-09" db="EMBL/GenBank/DDBJ databases">
        <authorList>
            <consortium name="Pathogen Informatics"/>
        </authorList>
    </citation>
    <scope>NUCLEOTIDE SEQUENCE [LARGE SCALE GENOMIC DNA]</scope>
    <source>
        <strain evidence="3">Lake Konstanz</strain>
    </source>
</reference>
<dbReference type="EMBL" id="CYKH01000217">
    <property type="protein sequence ID" value="CUE93885.1"/>
    <property type="molecule type" value="Genomic_DNA"/>
</dbReference>
<dbReference type="AlphaFoldDB" id="A0A0S4INR9"/>
<evidence type="ECO:0000313" key="3">
    <source>
        <dbReference type="Proteomes" id="UP000051952"/>
    </source>
</evidence>
<evidence type="ECO:0008006" key="4">
    <source>
        <dbReference type="Google" id="ProtNLM"/>
    </source>
</evidence>
<organism evidence="2 3">
    <name type="scientific">Bodo saltans</name>
    <name type="common">Flagellated protozoan</name>
    <dbReference type="NCBI Taxonomy" id="75058"/>
    <lineage>
        <taxon>Eukaryota</taxon>
        <taxon>Discoba</taxon>
        <taxon>Euglenozoa</taxon>
        <taxon>Kinetoplastea</taxon>
        <taxon>Metakinetoplastina</taxon>
        <taxon>Eubodonida</taxon>
        <taxon>Bodonidae</taxon>
        <taxon>Bodo</taxon>
    </lineage>
</organism>
<name>A0A0S4INR9_BODSA</name>
<dbReference type="VEuPathDB" id="TriTrypDB:BSAL_57525"/>
<accession>A0A0S4INR9</accession>
<feature type="compositionally biased region" description="Low complexity" evidence="1">
    <location>
        <begin position="187"/>
        <end position="211"/>
    </location>
</feature>
<feature type="region of interest" description="Disordered" evidence="1">
    <location>
        <begin position="158"/>
        <end position="217"/>
    </location>
</feature>
<evidence type="ECO:0000313" key="2">
    <source>
        <dbReference type="EMBL" id="CUE93885.1"/>
    </source>
</evidence>
<sequence>MFCFLKPSCCPLQFRKNKKSKGLSFTLGIMSEATSVRAQEVKRRHLELLQEENAFVDESEALSRKRSRSDKGGASSANDNAGGNGDNDEDDSFLGTLRASARWHGDATLRRRSSTAGGRGGGGGGRGGSQSGEFPKRLHLAKVLQDQHQTYMTTLLQRQTEDDEDEENAAVVDKDVNVELERRRKSSSVAATQQQQQQPTSTGSSGDDTSSLWIGSGIPTLPTDEHILTAFVAQRRMLEAWLAAENAPLDDASRESTLESMVGPTPSFLSTFFTPDDIRSQRSSAAAVTGSSRSKHAPPRVVASRQAKAPGGNMICAVCLKPGAQYVCVRCGVTRYCSPDCHEVHDEMRCLKHVM</sequence>
<feature type="compositionally biased region" description="Low complexity" evidence="1">
    <location>
        <begin position="72"/>
        <end position="81"/>
    </location>
</feature>
<gene>
    <name evidence="2" type="ORF">BSAL_57525</name>
</gene>